<dbReference type="Pfam" id="PF01963">
    <property type="entry name" value="TraB_PrgY_gumN"/>
    <property type="match status" value="1"/>
</dbReference>
<organism evidence="1 2">
    <name type="scientific">SAR86 cluster bacterium</name>
    <dbReference type="NCBI Taxonomy" id="2030880"/>
    <lineage>
        <taxon>Bacteria</taxon>
        <taxon>Pseudomonadati</taxon>
        <taxon>Pseudomonadota</taxon>
        <taxon>Gammaproteobacteria</taxon>
        <taxon>SAR86 cluster</taxon>
    </lineage>
</organism>
<comment type="caution">
    <text evidence="1">The sequence shown here is derived from an EMBL/GenBank/DDBJ whole genome shotgun (WGS) entry which is preliminary data.</text>
</comment>
<proteinExistence type="predicted"/>
<evidence type="ECO:0008006" key="3">
    <source>
        <dbReference type="Google" id="ProtNLM"/>
    </source>
</evidence>
<dbReference type="EMBL" id="NVWI01000002">
    <property type="protein sequence ID" value="PCJ42529.1"/>
    <property type="molecule type" value="Genomic_DNA"/>
</dbReference>
<evidence type="ECO:0000313" key="1">
    <source>
        <dbReference type="EMBL" id="PCJ42529.1"/>
    </source>
</evidence>
<dbReference type="InterPro" id="IPR002816">
    <property type="entry name" value="TraB/PrgY/GumN_fam"/>
</dbReference>
<protein>
    <recommendedName>
        <fullName evidence="3">TraB/GumN family protein</fullName>
    </recommendedName>
</protein>
<dbReference type="AlphaFoldDB" id="A0A2A5CF84"/>
<evidence type="ECO:0000313" key="2">
    <source>
        <dbReference type="Proteomes" id="UP000228987"/>
    </source>
</evidence>
<accession>A0A2A5CF84</accession>
<dbReference type="Proteomes" id="UP000228987">
    <property type="component" value="Unassembled WGS sequence"/>
</dbReference>
<reference evidence="2" key="1">
    <citation type="submission" date="2017-08" db="EMBL/GenBank/DDBJ databases">
        <title>A dynamic microbial community with high functional redundancy inhabits the cold, oxic subseafloor aquifer.</title>
        <authorList>
            <person name="Tully B.J."/>
            <person name="Wheat C.G."/>
            <person name="Glazer B.T."/>
            <person name="Huber J.A."/>
        </authorList>
    </citation>
    <scope>NUCLEOTIDE SEQUENCE [LARGE SCALE GENOMIC DNA]</scope>
</reference>
<sequence>MKGYSMVRLFLKYIFCLLILPTVAYSQSTMPVEIIITGKQPGPPMWQVKNGENTLWIFAWLSPIPKNIFWESEKVESVIADAEEYIPRPSGGTSISKLVMFNPINIIRGIRLGRRISRNDDGATLEEVLPAQLYERFAALKAEYFPRDNDIERLRPIAAAGRMVGHIQEAAGLVSADDVGKRIRRLVRRNRDIQVTEINYEMRIEGGFRDIADRVEEFMASISPELELSCFERQLTQMEEDFSEMRYRASTWAQGYVEEFRFIPLQRDEGDDCINMIATSTEQGTYEEVLTAMSSMWLDAVENALINNETTFAVLDINELLLEGGLLAQLKARGYEVIEP</sequence>
<dbReference type="CDD" id="cd14788">
    <property type="entry name" value="GumN"/>
    <property type="match status" value="1"/>
</dbReference>
<gene>
    <name evidence="1" type="ORF">COA71_03180</name>
</gene>
<name>A0A2A5CF84_9GAMM</name>